<evidence type="ECO:0000313" key="1">
    <source>
        <dbReference type="EMBL" id="KAF7285289.1"/>
    </source>
</evidence>
<organism evidence="1 2">
    <name type="scientific">Rhynchophorus ferrugineus</name>
    <name type="common">Red palm weevil</name>
    <name type="synonym">Curculio ferrugineus</name>
    <dbReference type="NCBI Taxonomy" id="354439"/>
    <lineage>
        <taxon>Eukaryota</taxon>
        <taxon>Metazoa</taxon>
        <taxon>Ecdysozoa</taxon>
        <taxon>Arthropoda</taxon>
        <taxon>Hexapoda</taxon>
        <taxon>Insecta</taxon>
        <taxon>Pterygota</taxon>
        <taxon>Neoptera</taxon>
        <taxon>Endopterygota</taxon>
        <taxon>Coleoptera</taxon>
        <taxon>Polyphaga</taxon>
        <taxon>Cucujiformia</taxon>
        <taxon>Curculionidae</taxon>
        <taxon>Dryophthorinae</taxon>
        <taxon>Rhynchophorus</taxon>
    </lineage>
</organism>
<reference evidence="1" key="1">
    <citation type="submission" date="2020-08" db="EMBL/GenBank/DDBJ databases">
        <title>Genome sequencing and assembly of the red palm weevil Rhynchophorus ferrugineus.</title>
        <authorList>
            <person name="Dias G.B."/>
            <person name="Bergman C.M."/>
            <person name="Manee M."/>
        </authorList>
    </citation>
    <scope>NUCLEOTIDE SEQUENCE</scope>
    <source>
        <strain evidence="1">AA-2017</strain>
        <tissue evidence="1">Whole larva</tissue>
    </source>
</reference>
<dbReference type="Proteomes" id="UP000625711">
    <property type="component" value="Unassembled WGS sequence"/>
</dbReference>
<gene>
    <name evidence="1" type="ORF">GWI33_011418</name>
</gene>
<protein>
    <submittedName>
        <fullName evidence="1">Uncharacterized protein</fullName>
    </submittedName>
</protein>
<name>A0A834IRS5_RHYFE</name>
<dbReference type="AlphaFoldDB" id="A0A834IRS5"/>
<keyword evidence="2" id="KW-1185">Reference proteome</keyword>
<comment type="caution">
    <text evidence="1">The sequence shown here is derived from an EMBL/GenBank/DDBJ whole genome shotgun (WGS) entry which is preliminary data.</text>
</comment>
<dbReference type="EMBL" id="JAACXV010000058">
    <property type="protein sequence ID" value="KAF7285289.1"/>
    <property type="molecule type" value="Genomic_DNA"/>
</dbReference>
<proteinExistence type="predicted"/>
<accession>A0A834IRS5</accession>
<evidence type="ECO:0000313" key="2">
    <source>
        <dbReference type="Proteomes" id="UP000625711"/>
    </source>
</evidence>
<sequence>MVGRIGVRGRGIPDRELHFRFGKISSEPELCVQDRSGMEEVGPLASFAPRHIALPFIVRILTVFFDDNYSMPEFSFDLLITFSGITQLIVKTEVLRHFSIISS</sequence>